<dbReference type="EMBL" id="JAGINP010000005">
    <property type="protein sequence ID" value="MBP2292027.1"/>
    <property type="molecule type" value="Genomic_DNA"/>
</dbReference>
<protein>
    <submittedName>
        <fullName evidence="2">Uncharacterized protein</fullName>
    </submittedName>
</protein>
<reference evidence="2 3" key="1">
    <citation type="submission" date="2021-03" db="EMBL/GenBank/DDBJ databases">
        <title>Genomic Encyclopedia of Type Strains, Phase III (KMG-III): the genomes of soil and plant-associated and newly described type strains.</title>
        <authorList>
            <person name="Whitman W."/>
        </authorList>
    </citation>
    <scope>NUCLEOTIDE SEQUENCE [LARGE SCALE GENOMIC DNA]</scope>
    <source>
        <strain evidence="2 3">IMMIB AFH-6</strain>
    </source>
</reference>
<name>A0ABS4SJA2_9PROT</name>
<feature type="region of interest" description="Disordered" evidence="1">
    <location>
        <begin position="105"/>
        <end position="124"/>
    </location>
</feature>
<feature type="region of interest" description="Disordered" evidence="1">
    <location>
        <begin position="149"/>
        <end position="180"/>
    </location>
</feature>
<comment type="caution">
    <text evidence="2">The sequence shown here is derived from an EMBL/GenBank/DDBJ whole genome shotgun (WGS) entry which is preliminary data.</text>
</comment>
<evidence type="ECO:0000256" key="1">
    <source>
        <dbReference type="SAM" id="MobiDB-lite"/>
    </source>
</evidence>
<evidence type="ECO:0000313" key="2">
    <source>
        <dbReference type="EMBL" id="MBP2292027.1"/>
    </source>
</evidence>
<sequence length="180" mass="19709">MMLTPWDESPGPERLVETWRDATAEARRWRDDPDLTVALKAARSRLHRPPAAPPRSPEQVLADELSAARRVWADMQATAEGPARAAAYANLKRWEPGLFGYSETQRSTAGKIAASETAEARRDAQERTEARVLLDSFRVAQDRARLATRAVQADPRARALADSDGAPQPNGRAAGRVSAS</sequence>
<dbReference type="Proteomes" id="UP000781958">
    <property type="component" value="Unassembled WGS sequence"/>
</dbReference>
<proteinExistence type="predicted"/>
<organism evidence="2 3">
    <name type="scientific">Azospirillum rugosum</name>
    <dbReference type="NCBI Taxonomy" id="416170"/>
    <lineage>
        <taxon>Bacteria</taxon>
        <taxon>Pseudomonadati</taxon>
        <taxon>Pseudomonadota</taxon>
        <taxon>Alphaproteobacteria</taxon>
        <taxon>Rhodospirillales</taxon>
        <taxon>Azospirillaceae</taxon>
        <taxon>Azospirillum</taxon>
    </lineage>
</organism>
<accession>A0ABS4SJA2</accession>
<dbReference type="RefSeq" id="WP_209765832.1">
    <property type="nucleotide sequence ID" value="NZ_JAGINP010000005.1"/>
</dbReference>
<keyword evidence="3" id="KW-1185">Reference proteome</keyword>
<evidence type="ECO:0000313" key="3">
    <source>
        <dbReference type="Proteomes" id="UP000781958"/>
    </source>
</evidence>
<gene>
    <name evidence="2" type="ORF">J2851_001788</name>
</gene>